<sequence>MAEITLDETDFRLLRELDENGEIDADEIAEELDISQSTVYYRLEKYREQGILTGTISHLDRHKLGLGMTAISEIKTVYGPEAKEVGERLAQLSGVQQVYSMIGEMSFYVISHVRDHDHLQSLIEEIIETDGVENSATHIVLRTFKEESRLLVNYDDEDLEQLFNS</sequence>
<dbReference type="Pfam" id="PF13412">
    <property type="entry name" value="HTH_24"/>
    <property type="match status" value="1"/>
</dbReference>
<dbReference type="InterPro" id="IPR036388">
    <property type="entry name" value="WH-like_DNA-bd_sf"/>
</dbReference>
<dbReference type="InterPro" id="IPR011008">
    <property type="entry name" value="Dimeric_a/b-barrel"/>
</dbReference>
<dbReference type="SUPFAM" id="SSF46785">
    <property type="entry name" value="Winged helix' DNA-binding domain"/>
    <property type="match status" value="1"/>
</dbReference>
<dbReference type="Gene3D" id="1.10.10.10">
    <property type="entry name" value="Winged helix-like DNA-binding domain superfamily/Winged helix DNA-binding domain"/>
    <property type="match status" value="1"/>
</dbReference>
<evidence type="ECO:0000256" key="2">
    <source>
        <dbReference type="ARBA" id="ARBA00023125"/>
    </source>
</evidence>
<dbReference type="EMBL" id="FTNR01000014">
    <property type="protein sequence ID" value="SIS15180.1"/>
    <property type="molecule type" value="Genomic_DNA"/>
</dbReference>
<keyword evidence="2 5" id="KW-0238">DNA-binding</keyword>
<keyword evidence="6" id="KW-1185">Reference proteome</keyword>
<dbReference type="InterPro" id="IPR000485">
    <property type="entry name" value="AsnC-type_HTH_dom"/>
</dbReference>
<dbReference type="SMART" id="SM00344">
    <property type="entry name" value="HTH_ASNC"/>
    <property type="match status" value="1"/>
</dbReference>
<dbReference type="GO" id="GO:0043200">
    <property type="term" value="P:response to amino acid"/>
    <property type="evidence" value="ECO:0007669"/>
    <property type="project" value="TreeGrafter"/>
</dbReference>
<evidence type="ECO:0000259" key="4">
    <source>
        <dbReference type="PROSITE" id="PS50956"/>
    </source>
</evidence>
<evidence type="ECO:0000256" key="3">
    <source>
        <dbReference type="ARBA" id="ARBA00023163"/>
    </source>
</evidence>
<feature type="domain" description="HTH asnC-type" evidence="4">
    <location>
        <begin position="6"/>
        <end position="67"/>
    </location>
</feature>
<dbReference type="PRINTS" id="PR00033">
    <property type="entry name" value="HTHASNC"/>
</dbReference>
<dbReference type="AlphaFoldDB" id="A0A1N7GRL6"/>
<dbReference type="GO" id="GO:0005829">
    <property type="term" value="C:cytosol"/>
    <property type="evidence" value="ECO:0007669"/>
    <property type="project" value="TreeGrafter"/>
</dbReference>
<gene>
    <name evidence="5" type="ORF">SAMN05421752_114112</name>
</gene>
<dbReference type="Proteomes" id="UP000185936">
    <property type="component" value="Unassembled WGS sequence"/>
</dbReference>
<keyword evidence="1" id="KW-0805">Transcription regulation</keyword>
<dbReference type="Pfam" id="PF01037">
    <property type="entry name" value="AsnC_trans_reg"/>
    <property type="match status" value="1"/>
</dbReference>
<dbReference type="GO" id="GO:0043565">
    <property type="term" value="F:sequence-specific DNA binding"/>
    <property type="evidence" value="ECO:0007669"/>
    <property type="project" value="InterPro"/>
</dbReference>
<keyword evidence="3" id="KW-0804">Transcription</keyword>
<dbReference type="InterPro" id="IPR011991">
    <property type="entry name" value="ArsR-like_HTH"/>
</dbReference>
<dbReference type="PROSITE" id="PS50956">
    <property type="entry name" value="HTH_ASNC_2"/>
    <property type="match status" value="1"/>
</dbReference>
<dbReference type="OrthoDB" id="195008at2157"/>
<dbReference type="InterPro" id="IPR019888">
    <property type="entry name" value="Tscrpt_reg_AsnC-like"/>
</dbReference>
<proteinExistence type="predicted"/>
<organism evidence="5 6">
    <name type="scientific">Natronorubrum thiooxidans</name>
    <dbReference type="NCBI Taxonomy" id="308853"/>
    <lineage>
        <taxon>Archaea</taxon>
        <taxon>Methanobacteriati</taxon>
        <taxon>Methanobacteriota</taxon>
        <taxon>Stenosarchaea group</taxon>
        <taxon>Halobacteria</taxon>
        <taxon>Halobacteriales</taxon>
        <taxon>Natrialbaceae</taxon>
        <taxon>Natronorubrum</taxon>
    </lineage>
</organism>
<evidence type="ECO:0000313" key="5">
    <source>
        <dbReference type="EMBL" id="SIS15180.1"/>
    </source>
</evidence>
<dbReference type="SUPFAM" id="SSF54909">
    <property type="entry name" value="Dimeric alpha+beta barrel"/>
    <property type="match status" value="1"/>
</dbReference>
<dbReference type="InterPro" id="IPR036390">
    <property type="entry name" value="WH_DNA-bd_sf"/>
</dbReference>
<protein>
    <submittedName>
        <fullName evidence="5">DNA-binding transcriptional regulator, Lrp family</fullName>
    </submittedName>
</protein>
<dbReference type="CDD" id="cd00090">
    <property type="entry name" value="HTH_ARSR"/>
    <property type="match status" value="1"/>
</dbReference>
<evidence type="ECO:0000313" key="6">
    <source>
        <dbReference type="Proteomes" id="UP000185936"/>
    </source>
</evidence>
<evidence type="ECO:0000256" key="1">
    <source>
        <dbReference type="ARBA" id="ARBA00023015"/>
    </source>
</evidence>
<dbReference type="Gene3D" id="3.30.70.920">
    <property type="match status" value="1"/>
</dbReference>
<dbReference type="RefSeq" id="WP_076610377.1">
    <property type="nucleotide sequence ID" value="NZ_FTNR01000014.1"/>
</dbReference>
<dbReference type="InterPro" id="IPR019887">
    <property type="entry name" value="Tscrpt_reg_AsnC/Lrp_C"/>
</dbReference>
<dbReference type="PANTHER" id="PTHR30154">
    <property type="entry name" value="LEUCINE-RESPONSIVE REGULATORY PROTEIN"/>
    <property type="match status" value="1"/>
</dbReference>
<dbReference type="PANTHER" id="PTHR30154:SF34">
    <property type="entry name" value="TRANSCRIPTIONAL REGULATOR AZLB"/>
    <property type="match status" value="1"/>
</dbReference>
<accession>A0A1N7GRL6</accession>
<name>A0A1N7GRL6_9EURY</name>
<reference evidence="6" key="1">
    <citation type="submission" date="2017-01" db="EMBL/GenBank/DDBJ databases">
        <authorList>
            <person name="Varghese N."/>
            <person name="Submissions S."/>
        </authorList>
    </citation>
    <scope>NUCLEOTIDE SEQUENCE [LARGE SCALE GENOMIC DNA]</scope>
    <source>
        <strain evidence="6">type strain: HArc-</strain>
    </source>
</reference>
<dbReference type="STRING" id="308853.SAMN05421752_114112"/>